<evidence type="ECO:0000313" key="7">
    <source>
        <dbReference type="Proteomes" id="UP000240418"/>
    </source>
</evidence>
<dbReference type="GO" id="GO:0016020">
    <property type="term" value="C:membrane"/>
    <property type="evidence" value="ECO:0007669"/>
    <property type="project" value="UniProtKB-SubCell"/>
</dbReference>
<dbReference type="RefSeq" id="WP_106606514.1">
    <property type="nucleotide sequence ID" value="NZ_PYGJ01000001.1"/>
</dbReference>
<comment type="subcellular location">
    <subcellularLocation>
        <location evidence="1">Membrane</location>
        <topology evidence="1">Multi-pass membrane protein</topology>
    </subcellularLocation>
</comment>
<dbReference type="AlphaFoldDB" id="A0A2P8FJ91"/>
<dbReference type="InterPro" id="IPR032808">
    <property type="entry name" value="DoxX"/>
</dbReference>
<proteinExistence type="predicted"/>
<dbReference type="Proteomes" id="UP000240418">
    <property type="component" value="Unassembled WGS sequence"/>
</dbReference>
<comment type="caution">
    <text evidence="6">The sequence shown here is derived from an EMBL/GenBank/DDBJ whole genome shotgun (WGS) entry which is preliminary data.</text>
</comment>
<evidence type="ECO:0000256" key="5">
    <source>
        <dbReference type="SAM" id="Phobius"/>
    </source>
</evidence>
<evidence type="ECO:0000256" key="3">
    <source>
        <dbReference type="ARBA" id="ARBA00022989"/>
    </source>
</evidence>
<feature type="transmembrane region" description="Helical" evidence="5">
    <location>
        <begin position="20"/>
        <end position="39"/>
    </location>
</feature>
<keyword evidence="4 5" id="KW-0472">Membrane</keyword>
<accession>A0A2P8FJ91</accession>
<feature type="transmembrane region" description="Helical" evidence="5">
    <location>
        <begin position="81"/>
        <end position="102"/>
    </location>
</feature>
<dbReference type="EMBL" id="PYGJ01000001">
    <property type="protein sequence ID" value="PSL21791.1"/>
    <property type="molecule type" value="Genomic_DNA"/>
</dbReference>
<keyword evidence="7" id="KW-1185">Reference proteome</keyword>
<feature type="transmembrane region" description="Helical" evidence="5">
    <location>
        <begin position="156"/>
        <end position="178"/>
    </location>
</feature>
<keyword evidence="2 5" id="KW-0812">Transmembrane</keyword>
<organism evidence="6 7">
    <name type="scientific">Shimia abyssi</name>
    <dbReference type="NCBI Taxonomy" id="1662395"/>
    <lineage>
        <taxon>Bacteria</taxon>
        <taxon>Pseudomonadati</taxon>
        <taxon>Pseudomonadota</taxon>
        <taxon>Alphaproteobacteria</taxon>
        <taxon>Rhodobacterales</taxon>
        <taxon>Roseobacteraceae</taxon>
    </lineage>
</organism>
<reference evidence="6 7" key="1">
    <citation type="submission" date="2018-03" db="EMBL/GenBank/DDBJ databases">
        <title>Genomic Encyclopedia of Archaeal and Bacterial Type Strains, Phase II (KMG-II): from individual species to whole genera.</title>
        <authorList>
            <person name="Goeker M."/>
        </authorList>
    </citation>
    <scope>NUCLEOTIDE SEQUENCE [LARGE SCALE GENOMIC DNA]</scope>
    <source>
        <strain evidence="6 7">DSM 100673</strain>
    </source>
</reference>
<evidence type="ECO:0000256" key="2">
    <source>
        <dbReference type="ARBA" id="ARBA00022692"/>
    </source>
</evidence>
<name>A0A2P8FJ91_9RHOB</name>
<protein>
    <submittedName>
        <fullName evidence="6">Putative oxidoreductase</fullName>
    </submittedName>
</protein>
<dbReference type="OrthoDB" id="121744at2"/>
<gene>
    <name evidence="6" type="ORF">CLV88_101215</name>
</gene>
<dbReference type="Pfam" id="PF07681">
    <property type="entry name" value="DoxX"/>
    <property type="match status" value="1"/>
</dbReference>
<keyword evidence="3 5" id="KW-1133">Transmembrane helix</keyword>
<sequence length="184" mass="20529">MNTLLALYNGIFGRLERQEWLLPTLARFVFAATLVGYFWKSGLTKLGDGIFGIFSPSTGAYAQIFPKAIEAVGYDASQLSFFHWLVVFGGTVAEFILPLLIIIGLLSRLSAIGMIGFVIVQTLTDLYGHHLIDDPKSVGAWFDRFPDSILMDQRTFWIFVLLVIVVKGGGPLSVDHILKKRFQE</sequence>
<feature type="transmembrane region" description="Helical" evidence="5">
    <location>
        <begin position="109"/>
        <end position="128"/>
    </location>
</feature>
<evidence type="ECO:0000256" key="1">
    <source>
        <dbReference type="ARBA" id="ARBA00004141"/>
    </source>
</evidence>
<evidence type="ECO:0000256" key="4">
    <source>
        <dbReference type="ARBA" id="ARBA00023136"/>
    </source>
</evidence>
<evidence type="ECO:0000313" key="6">
    <source>
        <dbReference type="EMBL" id="PSL21791.1"/>
    </source>
</evidence>